<evidence type="ECO:0000256" key="2">
    <source>
        <dbReference type="ARBA" id="ARBA00022679"/>
    </source>
</evidence>
<reference evidence="3" key="1">
    <citation type="submission" date="2023-10" db="EMBL/GenBank/DDBJ databases">
        <authorList>
            <person name="Chen Y."/>
            <person name="Shah S."/>
            <person name="Dougan E. K."/>
            <person name="Thang M."/>
            <person name="Chan C."/>
        </authorList>
    </citation>
    <scope>NUCLEOTIDE SEQUENCE [LARGE SCALE GENOMIC DNA]</scope>
</reference>
<dbReference type="PANTHER" id="PTHR48207:SF3">
    <property type="entry name" value="SUCCINATE--HYDROXYMETHYLGLUTARATE COA-TRANSFERASE"/>
    <property type="match status" value="1"/>
</dbReference>
<dbReference type="PANTHER" id="PTHR48207">
    <property type="entry name" value="SUCCINATE--HYDROXYMETHYLGLUTARATE COA-TRANSFERASE"/>
    <property type="match status" value="1"/>
</dbReference>
<dbReference type="EMBL" id="CAUYUJ010019408">
    <property type="protein sequence ID" value="CAK0890971.1"/>
    <property type="molecule type" value="Genomic_DNA"/>
</dbReference>
<evidence type="ECO:0000313" key="3">
    <source>
        <dbReference type="EMBL" id="CAK0890971.1"/>
    </source>
</evidence>
<comment type="similarity">
    <text evidence="1">Belongs to the CoA-transferase III family.</text>
</comment>
<keyword evidence="2" id="KW-0808">Transferase</keyword>
<dbReference type="SUPFAM" id="SSF89796">
    <property type="entry name" value="CoA-transferase family III (CaiB/BaiF)"/>
    <property type="match status" value="1"/>
</dbReference>
<dbReference type="Proteomes" id="UP001189429">
    <property type="component" value="Unassembled WGS sequence"/>
</dbReference>
<dbReference type="Pfam" id="PF02515">
    <property type="entry name" value="CoA_transf_3"/>
    <property type="match status" value="1"/>
</dbReference>
<protein>
    <submittedName>
        <fullName evidence="3">Uncharacterized protein</fullName>
    </submittedName>
</protein>
<dbReference type="Gene3D" id="3.40.50.10540">
    <property type="entry name" value="Crotonobetainyl-coa:carnitine coa-transferase, domain 1"/>
    <property type="match status" value="1"/>
</dbReference>
<evidence type="ECO:0000256" key="1">
    <source>
        <dbReference type="ARBA" id="ARBA00008383"/>
    </source>
</evidence>
<proteinExistence type="inferred from homology"/>
<dbReference type="InterPro" id="IPR050483">
    <property type="entry name" value="CoA-transferase_III_domain"/>
</dbReference>
<dbReference type="InterPro" id="IPR003673">
    <property type="entry name" value="CoA-Trfase_fam_III"/>
</dbReference>
<name>A0ABN9X0A9_9DINO</name>
<feature type="non-terminal residue" evidence="3">
    <location>
        <position position="93"/>
    </location>
</feature>
<organism evidence="3 4">
    <name type="scientific">Prorocentrum cordatum</name>
    <dbReference type="NCBI Taxonomy" id="2364126"/>
    <lineage>
        <taxon>Eukaryota</taxon>
        <taxon>Sar</taxon>
        <taxon>Alveolata</taxon>
        <taxon>Dinophyceae</taxon>
        <taxon>Prorocentrales</taxon>
        <taxon>Prorocentraceae</taxon>
        <taxon>Prorocentrum</taxon>
    </lineage>
</organism>
<evidence type="ECO:0000313" key="4">
    <source>
        <dbReference type="Proteomes" id="UP001189429"/>
    </source>
</evidence>
<sequence length="93" mass="9813">MAAACALARGAVARGPTVWTIQTGRTRSLSVTRILRAEKATGPLAGLRVLDLSRILAGPSATMLMADMGATITKVEALKTGDDTRRYAPPYIQ</sequence>
<dbReference type="InterPro" id="IPR023606">
    <property type="entry name" value="CoA-Trfase_III_dom_1_sf"/>
</dbReference>
<accession>A0ABN9X0A9</accession>
<gene>
    <name evidence="3" type="ORF">PCOR1329_LOCUS71043</name>
</gene>
<comment type="caution">
    <text evidence="3">The sequence shown here is derived from an EMBL/GenBank/DDBJ whole genome shotgun (WGS) entry which is preliminary data.</text>
</comment>
<keyword evidence="4" id="KW-1185">Reference proteome</keyword>